<evidence type="ECO:0000256" key="4">
    <source>
        <dbReference type="ARBA" id="ARBA00022833"/>
    </source>
</evidence>
<dbReference type="GO" id="GO:0016787">
    <property type="term" value="F:hydrolase activity"/>
    <property type="evidence" value="ECO:0007669"/>
    <property type="project" value="UniProtKB-KW"/>
</dbReference>
<protein>
    <submittedName>
        <fullName evidence="6">MBL fold metallo-hydrolase</fullName>
    </submittedName>
</protein>
<proteinExistence type="predicted"/>
<dbReference type="SUPFAM" id="SSF56281">
    <property type="entry name" value="Metallo-hydrolase/oxidoreductase"/>
    <property type="match status" value="1"/>
</dbReference>
<name>A0A9D1G0B8_9FIRM</name>
<dbReference type="Gene3D" id="3.60.15.10">
    <property type="entry name" value="Ribonuclease Z/Hydroxyacylglutathione hydrolase-like"/>
    <property type="match status" value="1"/>
</dbReference>
<gene>
    <name evidence="6" type="ORF">IAA84_06935</name>
</gene>
<keyword evidence="3" id="KW-0378">Hydrolase</keyword>
<dbReference type="InterPro" id="IPR001279">
    <property type="entry name" value="Metallo-B-lactamas"/>
</dbReference>
<evidence type="ECO:0000313" key="7">
    <source>
        <dbReference type="Proteomes" id="UP000824140"/>
    </source>
</evidence>
<dbReference type="Pfam" id="PF00753">
    <property type="entry name" value="Lactamase_B"/>
    <property type="match status" value="1"/>
</dbReference>
<sequence length="211" mass="22883">MKPTIKRVLCGELQENAYLVFLPDREDAFMIDPGDDAAACLKAVRNCGKRLTHVLLTHGHFDHILAAPILRRETGAKICLHEKDAPLLRDARLNAYNPLFCRETFAPFEADETYAFCSPGDIKVCGMAMRVIPTPGHTPGGVCYHLPEYNALFSGDTLFADGYGRTDLPGGSMAGLAQSLKALRRLPGEDAIYPGHGESAPLESAMAVLGL</sequence>
<evidence type="ECO:0000259" key="5">
    <source>
        <dbReference type="SMART" id="SM00849"/>
    </source>
</evidence>
<evidence type="ECO:0000256" key="1">
    <source>
        <dbReference type="ARBA" id="ARBA00001947"/>
    </source>
</evidence>
<dbReference type="InterPro" id="IPR036866">
    <property type="entry name" value="RibonucZ/Hydroxyglut_hydro"/>
</dbReference>
<dbReference type="GO" id="GO:0046872">
    <property type="term" value="F:metal ion binding"/>
    <property type="evidence" value="ECO:0007669"/>
    <property type="project" value="UniProtKB-KW"/>
</dbReference>
<dbReference type="PANTHER" id="PTHR46233">
    <property type="entry name" value="HYDROXYACYLGLUTATHIONE HYDROLASE GLOC"/>
    <property type="match status" value="1"/>
</dbReference>
<evidence type="ECO:0000313" key="6">
    <source>
        <dbReference type="EMBL" id="HIS92739.1"/>
    </source>
</evidence>
<dbReference type="InterPro" id="IPR051453">
    <property type="entry name" value="MBL_Glyoxalase_II"/>
</dbReference>
<comment type="caution">
    <text evidence="6">The sequence shown here is derived from an EMBL/GenBank/DDBJ whole genome shotgun (WGS) entry which is preliminary data.</text>
</comment>
<keyword evidence="4" id="KW-0862">Zinc</keyword>
<accession>A0A9D1G0B8</accession>
<reference evidence="6" key="2">
    <citation type="journal article" date="2021" name="PeerJ">
        <title>Extensive microbial diversity within the chicken gut microbiome revealed by metagenomics and culture.</title>
        <authorList>
            <person name="Gilroy R."/>
            <person name="Ravi A."/>
            <person name="Getino M."/>
            <person name="Pursley I."/>
            <person name="Horton D.L."/>
            <person name="Alikhan N.F."/>
            <person name="Baker D."/>
            <person name="Gharbi K."/>
            <person name="Hall N."/>
            <person name="Watson M."/>
            <person name="Adriaenssens E.M."/>
            <person name="Foster-Nyarko E."/>
            <person name="Jarju S."/>
            <person name="Secka A."/>
            <person name="Antonio M."/>
            <person name="Oren A."/>
            <person name="Chaudhuri R.R."/>
            <person name="La Ragione R."/>
            <person name="Hildebrand F."/>
            <person name="Pallen M.J."/>
        </authorList>
    </citation>
    <scope>NUCLEOTIDE SEQUENCE</scope>
    <source>
        <strain evidence="6">13766</strain>
    </source>
</reference>
<evidence type="ECO:0000256" key="3">
    <source>
        <dbReference type="ARBA" id="ARBA00022801"/>
    </source>
</evidence>
<dbReference type="Proteomes" id="UP000824140">
    <property type="component" value="Unassembled WGS sequence"/>
</dbReference>
<feature type="domain" description="Metallo-beta-lactamase" evidence="5">
    <location>
        <begin position="14"/>
        <end position="196"/>
    </location>
</feature>
<dbReference type="EMBL" id="DVJN01000137">
    <property type="protein sequence ID" value="HIS92739.1"/>
    <property type="molecule type" value="Genomic_DNA"/>
</dbReference>
<dbReference type="PANTHER" id="PTHR46233:SF3">
    <property type="entry name" value="HYDROXYACYLGLUTATHIONE HYDROLASE GLOC"/>
    <property type="match status" value="1"/>
</dbReference>
<dbReference type="AlphaFoldDB" id="A0A9D1G0B8"/>
<comment type="cofactor">
    <cofactor evidence="1">
        <name>Zn(2+)</name>
        <dbReference type="ChEBI" id="CHEBI:29105"/>
    </cofactor>
</comment>
<organism evidence="6 7">
    <name type="scientific">Candidatus Alectryocaccomicrobium excrementavium</name>
    <dbReference type="NCBI Taxonomy" id="2840668"/>
    <lineage>
        <taxon>Bacteria</taxon>
        <taxon>Bacillati</taxon>
        <taxon>Bacillota</taxon>
        <taxon>Clostridia</taxon>
        <taxon>Candidatus Alectryocaccomicrobium</taxon>
    </lineage>
</organism>
<evidence type="ECO:0000256" key="2">
    <source>
        <dbReference type="ARBA" id="ARBA00022723"/>
    </source>
</evidence>
<dbReference type="SMART" id="SM00849">
    <property type="entry name" value="Lactamase_B"/>
    <property type="match status" value="1"/>
</dbReference>
<dbReference type="CDD" id="cd06262">
    <property type="entry name" value="metallo-hydrolase-like_MBL-fold"/>
    <property type="match status" value="1"/>
</dbReference>
<reference evidence="6" key="1">
    <citation type="submission" date="2020-10" db="EMBL/GenBank/DDBJ databases">
        <authorList>
            <person name="Gilroy R."/>
        </authorList>
    </citation>
    <scope>NUCLEOTIDE SEQUENCE</scope>
    <source>
        <strain evidence="6">13766</strain>
    </source>
</reference>
<keyword evidence="2" id="KW-0479">Metal-binding</keyword>